<feature type="domain" description="Methyltransferase type 11" evidence="1">
    <location>
        <begin position="86"/>
        <end position="194"/>
    </location>
</feature>
<dbReference type="Proteomes" id="UP000037982">
    <property type="component" value="Unassembled WGS sequence"/>
</dbReference>
<dbReference type="InterPro" id="IPR029063">
    <property type="entry name" value="SAM-dependent_MTases_sf"/>
</dbReference>
<dbReference type="SUPFAM" id="SSF53335">
    <property type="entry name" value="S-adenosyl-L-methionine-dependent methyltransferases"/>
    <property type="match status" value="1"/>
</dbReference>
<dbReference type="GO" id="GO:0032259">
    <property type="term" value="P:methylation"/>
    <property type="evidence" value="ECO:0007669"/>
    <property type="project" value="UniProtKB-KW"/>
</dbReference>
<comment type="caution">
    <text evidence="2">The sequence shown here is derived from an EMBL/GenBank/DDBJ whole genome shotgun (WGS) entry which is preliminary data.</text>
</comment>
<keyword evidence="2" id="KW-0808">Transferase</keyword>
<evidence type="ECO:0000313" key="3">
    <source>
        <dbReference type="Proteomes" id="UP000037982"/>
    </source>
</evidence>
<gene>
    <name evidence="2" type="ORF">ADL29_31565</name>
</gene>
<evidence type="ECO:0000259" key="1">
    <source>
        <dbReference type="Pfam" id="PF08241"/>
    </source>
</evidence>
<dbReference type="CDD" id="cd02440">
    <property type="entry name" value="AdoMet_MTases"/>
    <property type="match status" value="1"/>
</dbReference>
<dbReference type="Gene3D" id="3.40.50.150">
    <property type="entry name" value="Vaccinia Virus protein VP39"/>
    <property type="match status" value="1"/>
</dbReference>
<proteinExistence type="predicted"/>
<keyword evidence="2" id="KW-0489">Methyltransferase</keyword>
<reference evidence="3" key="1">
    <citation type="submission" date="2015-07" db="EMBL/GenBank/DDBJ databases">
        <authorList>
            <person name="Ju K.-S."/>
            <person name="Doroghazi J.R."/>
            <person name="Metcalf W.W."/>
        </authorList>
    </citation>
    <scope>NUCLEOTIDE SEQUENCE [LARGE SCALE GENOMIC DNA]</scope>
    <source>
        <strain evidence="3">NRRL ISP-5002</strain>
    </source>
</reference>
<dbReference type="PANTHER" id="PTHR43591:SF24">
    <property type="entry name" value="2-METHOXY-6-POLYPRENYL-1,4-BENZOQUINOL METHYLASE, MITOCHONDRIAL"/>
    <property type="match status" value="1"/>
</dbReference>
<name>A0A0N1JWF4_9ACTN</name>
<dbReference type="InterPro" id="IPR013216">
    <property type="entry name" value="Methyltransf_11"/>
</dbReference>
<accession>A0A0N1JWF4</accession>
<keyword evidence="3" id="KW-1185">Reference proteome</keyword>
<dbReference type="AlphaFoldDB" id="A0A0N1JWF4"/>
<protein>
    <submittedName>
        <fullName evidence="2">Methyltransferase</fullName>
    </submittedName>
</protein>
<dbReference type="PANTHER" id="PTHR43591">
    <property type="entry name" value="METHYLTRANSFERASE"/>
    <property type="match status" value="1"/>
</dbReference>
<evidence type="ECO:0000313" key="2">
    <source>
        <dbReference type="EMBL" id="KPC60024.1"/>
    </source>
</evidence>
<dbReference type="Pfam" id="PF08241">
    <property type="entry name" value="Methyltransf_11"/>
    <property type="match status" value="1"/>
</dbReference>
<organism evidence="2 3">
    <name type="scientific">Streptomyces chattanoogensis</name>
    <dbReference type="NCBI Taxonomy" id="66876"/>
    <lineage>
        <taxon>Bacteria</taxon>
        <taxon>Bacillati</taxon>
        <taxon>Actinomycetota</taxon>
        <taxon>Actinomycetes</taxon>
        <taxon>Kitasatosporales</taxon>
        <taxon>Streptomycetaceae</taxon>
        <taxon>Streptomyces</taxon>
    </lineage>
</organism>
<dbReference type="EMBL" id="LGKG01000167">
    <property type="protein sequence ID" value="KPC60024.1"/>
    <property type="molecule type" value="Genomic_DNA"/>
</dbReference>
<sequence length="305" mass="32759">MAQQPQRQPQPQPNPHLPDRVAAVYGEQDLSTVPAFAGGFINFGYWARLPDLADGPLSEADRIRSEQDLYRLVLDTFGRTRGRSALEVGCGRGLGCALALREYGLAPVTGLDIHPDQIARARATHAELLAGPSTDGPADAPAPLAFVEGAAQRIPLPDASAECLYSVEAAQHFRDLPGFAREAARVLRPDGRLALTTFFARTHEAARALPGLLPPYADGLDVPHVIDDVAAALAAAGLRDVRVRAIGEAVWEPYDRYMAQRRELRDAWPRHYLTAYRTGLLDYYLVTAAAPAPVSAPGGSASTGP</sequence>
<dbReference type="RefSeq" id="WP_053926963.1">
    <property type="nucleotide sequence ID" value="NZ_LGKG01000167.1"/>
</dbReference>
<dbReference type="GO" id="GO:0008757">
    <property type="term" value="F:S-adenosylmethionine-dependent methyltransferase activity"/>
    <property type="evidence" value="ECO:0007669"/>
    <property type="project" value="InterPro"/>
</dbReference>
<dbReference type="PATRIC" id="fig|66876.3.peg.6956"/>